<dbReference type="InterPro" id="IPR006104">
    <property type="entry name" value="Glyco_hydro_2_N"/>
</dbReference>
<name>A0ABV4U8U0_9BACT</name>
<evidence type="ECO:0000259" key="2">
    <source>
        <dbReference type="Pfam" id="PF02837"/>
    </source>
</evidence>
<comment type="caution">
    <text evidence="3">The sequence shown here is derived from an EMBL/GenBank/DDBJ whole genome shotgun (WGS) entry which is preliminary data.</text>
</comment>
<dbReference type="PANTHER" id="PTHR47406:SF2">
    <property type="entry name" value="ALPHA GLUCURONIDASE N-TERMINAL DOMAIN-CONTAINING PROTEIN"/>
    <property type="match status" value="1"/>
</dbReference>
<dbReference type="RefSeq" id="WP_425346955.1">
    <property type="nucleotide sequence ID" value="NZ_JBGUBD010000014.1"/>
</dbReference>
<organism evidence="3 4">
    <name type="scientific">Natronomicrosphaera hydrolytica</name>
    <dbReference type="NCBI Taxonomy" id="3242702"/>
    <lineage>
        <taxon>Bacteria</taxon>
        <taxon>Pseudomonadati</taxon>
        <taxon>Planctomycetota</taxon>
        <taxon>Phycisphaerae</taxon>
        <taxon>Phycisphaerales</taxon>
        <taxon>Phycisphaeraceae</taxon>
        <taxon>Natronomicrosphaera</taxon>
    </lineage>
</organism>
<protein>
    <submittedName>
        <fullName evidence="3">DUF4838 domain-containing protein</fullName>
    </submittedName>
</protein>
<keyword evidence="4" id="KW-1185">Reference proteome</keyword>
<dbReference type="EMBL" id="JBGUBD010000014">
    <property type="protein sequence ID" value="MFA9480030.1"/>
    <property type="molecule type" value="Genomic_DNA"/>
</dbReference>
<proteinExistence type="inferred from homology"/>
<sequence length="804" mass="92701">MTLVDRGEARVVVVVADEPTAISLLAVDELVLHVEKATGVTLPVARESSIPDGYGSRLYLGNTKAAAAQGIDSESMEPDAFLLRTVEADLYVVGREDGLLVSKPVMYGTGSYGYSGTLFGVYEVLERYVGVRWLWPGDLGTYVPRTKAVVIDSLDEMVRMKLQRRQFGVSWIRRAVENYSSRMERIAFSEDGLRNYARDLEVYLRRHRVGGDRSHPYVDHRFHDWWSRYGKEHPEWFMMNKAGERTGPALCVSNPDLHRFIVDQAWDGSAEDRWHLNIGEVDVRVYCQCETCLEWDRPQPKGFAEYSTSNRYARFWKAVRDLAVERNPKALPKTFLYMNYTHAPTIDIDLSGIYGEFVPWFSGFNPYYPMPDREHAYLKQQWRDWSRTGITMAYRPNYLLGGYVLPHLSTWQAGDMFQFAYRHGMVGHYYDSLWGQWAVRGPMYYIHMRLSADPEADIEVLREEFFSSFGPAAKEVEAYFNYWESYSRHEAPRGGVDWHDPRRAHMAYPPEVFGPAERILDRAMSAARESASSEFSERVEFLQSGLKHTRLSLEFIGTLGHQGAIPRDDKERFRTVREAMERLVQFRRAHEHMYIADYVAAATIEMNRIDLDVLYEAFEDVRVDAASDSAEMPWGQWYFRKDEQGVGIKQEWFIADLDKTSKGIQQYDDGGVAYLIDRQYWMPVRVPARLSETPAGDYLGYGWYVTTFNMPKLWTEQSVRLRFEGVDEQAWVYVNGKMVGEHTVESENKPVEELWDRPFEIEVASESFIPNGENLLVVRIHASSGAAGIWGPVQVYVMDAEPAD</sequence>
<reference evidence="3 4" key="1">
    <citation type="submission" date="2024-08" db="EMBL/GenBank/DDBJ databases">
        <title>Whole-genome sequencing of halo(alkali)philic microorganisms from hypersaline lakes.</title>
        <authorList>
            <person name="Sorokin D.Y."/>
            <person name="Merkel A.Y."/>
            <person name="Messina E."/>
            <person name="Yakimov M."/>
        </authorList>
    </citation>
    <scope>NUCLEOTIDE SEQUENCE [LARGE SCALE GENOMIC DNA]</scope>
    <source>
        <strain evidence="3 4">AB-hyl4</strain>
    </source>
</reference>
<evidence type="ECO:0000313" key="4">
    <source>
        <dbReference type="Proteomes" id="UP001575105"/>
    </source>
</evidence>
<dbReference type="Gene3D" id="2.60.120.260">
    <property type="entry name" value="Galactose-binding domain-like"/>
    <property type="match status" value="1"/>
</dbReference>
<evidence type="ECO:0000256" key="1">
    <source>
        <dbReference type="ARBA" id="ARBA00007401"/>
    </source>
</evidence>
<dbReference type="InterPro" id="IPR008979">
    <property type="entry name" value="Galactose-bd-like_sf"/>
</dbReference>
<dbReference type="Pfam" id="PF02837">
    <property type="entry name" value="Glyco_hydro_2_N"/>
    <property type="match status" value="1"/>
</dbReference>
<dbReference type="SUPFAM" id="SSF49785">
    <property type="entry name" value="Galactose-binding domain-like"/>
    <property type="match status" value="1"/>
</dbReference>
<gene>
    <name evidence="3" type="ORF">ACERK3_17265</name>
</gene>
<evidence type="ECO:0000313" key="3">
    <source>
        <dbReference type="EMBL" id="MFA9480030.1"/>
    </source>
</evidence>
<feature type="domain" description="Glycosyl hydrolases family 2 sugar binding" evidence="2">
    <location>
        <begin position="635"/>
        <end position="780"/>
    </location>
</feature>
<dbReference type="PANTHER" id="PTHR47406">
    <property type="entry name" value="COAGULATION FACTOR 5/8 TYPE, C-TERMINAL"/>
    <property type="match status" value="1"/>
</dbReference>
<dbReference type="Pfam" id="PF16126">
    <property type="entry name" value="DUF4838"/>
    <property type="match status" value="1"/>
</dbReference>
<accession>A0ABV4U8U0</accession>
<comment type="similarity">
    <text evidence="1">Belongs to the glycosyl hydrolase 2 family.</text>
</comment>
<dbReference type="Proteomes" id="UP001575105">
    <property type="component" value="Unassembled WGS sequence"/>
</dbReference>
<dbReference type="InterPro" id="IPR032287">
    <property type="entry name" value="DUF4838"/>
</dbReference>